<gene>
    <name evidence="2" type="ORF">O163_03710</name>
</gene>
<accession>U5CIF2</accession>
<dbReference type="Pfam" id="PF00534">
    <property type="entry name" value="Glycos_transf_1"/>
    <property type="match status" value="1"/>
</dbReference>
<dbReference type="Gene3D" id="3.40.50.2000">
    <property type="entry name" value="Glycogen Phosphorylase B"/>
    <property type="match status" value="2"/>
</dbReference>
<feature type="domain" description="Glycosyl transferase family 1" evidence="1">
    <location>
        <begin position="253"/>
        <end position="342"/>
    </location>
</feature>
<evidence type="ECO:0000259" key="1">
    <source>
        <dbReference type="Pfam" id="PF00534"/>
    </source>
</evidence>
<dbReference type="Proteomes" id="UP000016856">
    <property type="component" value="Unassembled WGS sequence"/>
</dbReference>
<comment type="caution">
    <text evidence="2">The sequence shown here is derived from an EMBL/GenBank/DDBJ whole genome shotgun (WGS) entry which is preliminary data.</text>
</comment>
<dbReference type="EMBL" id="AXDC01000008">
    <property type="protein sequence ID" value="ERM92715.1"/>
    <property type="molecule type" value="Genomic_DNA"/>
</dbReference>
<dbReference type="PANTHER" id="PTHR12526">
    <property type="entry name" value="GLYCOSYLTRANSFERASE"/>
    <property type="match status" value="1"/>
</dbReference>
<name>U5CIF2_CALSX</name>
<evidence type="ECO:0000313" key="2">
    <source>
        <dbReference type="EMBL" id="ERM92715.1"/>
    </source>
</evidence>
<dbReference type="PATRIC" id="fig|1388761.3.peg.735"/>
<organism evidence="2 3">
    <name type="scientific">Caldanaerobacter subterraneus subsp. yonseiensis KB-1</name>
    <dbReference type="NCBI Taxonomy" id="1388761"/>
    <lineage>
        <taxon>Bacteria</taxon>
        <taxon>Bacillati</taxon>
        <taxon>Bacillota</taxon>
        <taxon>Clostridia</taxon>
        <taxon>Thermoanaerobacterales</taxon>
        <taxon>Thermoanaerobacteraceae</taxon>
        <taxon>Caldanaerobacter</taxon>
    </lineage>
</organism>
<dbReference type="SUPFAM" id="SSF53756">
    <property type="entry name" value="UDP-Glycosyltransferase/glycogen phosphorylase"/>
    <property type="match status" value="1"/>
</dbReference>
<sequence length="371" mass="43235">MKKLKVAVFLGYKIALTIEEWRKAWLNDEANDTAPYGYDRVKSDNVVIDYISLNKVEKIILFNKYLRYAYLYFIKLPIKLLQYDVVWTHYDKDGLYISKLRSIPLIQKFFAKQISCFIWLIDDSRKMNIKQINRISKLLKNIDKIVFHAPTEKKLFKEIFHIDDDKLQYVPFGINVEAYGLDKKDKCPQGLDKNYFNDFILCVGTDKHRDIELFSSITRALKEHKFVLASANPKYLNKKFNSNTIVLKANLLEMRWLYKNCLCVIVPLKYNEHVSGCTTVLEAAAMHKPVIVSDVPGIREYVIDGETGIIVPVGDLEAFKEAILELYKDKEYARKLGDQAYDFVKDRFTSLNWAKAHLDLTKEILNLSGEE</sequence>
<dbReference type="CDD" id="cd03801">
    <property type="entry name" value="GT4_PimA-like"/>
    <property type="match status" value="1"/>
</dbReference>
<dbReference type="GO" id="GO:0016757">
    <property type="term" value="F:glycosyltransferase activity"/>
    <property type="evidence" value="ECO:0007669"/>
    <property type="project" value="InterPro"/>
</dbReference>
<reference evidence="2 3" key="1">
    <citation type="journal article" date="2013" name="Genome Announc.">
        <title>Draft Genome Sequence of an Anaerobic and Extremophilic Bacterium, Caldanaerobacter yonseiensis, Isolated from a Geothermal Hot Stream.</title>
        <authorList>
            <person name="Lee S.J."/>
            <person name="Lee Y.J."/>
            <person name="Park G.S."/>
            <person name="Kim B.C."/>
            <person name="Lee S.J."/>
            <person name="Shin J.H."/>
            <person name="Lee D.W."/>
        </authorList>
    </citation>
    <scope>NUCLEOTIDE SEQUENCE [LARGE SCALE GENOMIC DNA]</scope>
    <source>
        <strain evidence="2 3">KB-1</strain>
    </source>
</reference>
<dbReference type="InterPro" id="IPR001296">
    <property type="entry name" value="Glyco_trans_1"/>
</dbReference>
<dbReference type="RefSeq" id="WP_022587414.1">
    <property type="nucleotide sequence ID" value="NZ_AXDC01000008.1"/>
</dbReference>
<dbReference type="AlphaFoldDB" id="U5CIF2"/>
<protein>
    <recommendedName>
        <fullName evidence="1">Glycosyl transferase family 1 domain-containing protein</fullName>
    </recommendedName>
</protein>
<evidence type="ECO:0000313" key="3">
    <source>
        <dbReference type="Proteomes" id="UP000016856"/>
    </source>
</evidence>
<proteinExistence type="predicted"/>